<feature type="compositionally biased region" description="Basic and acidic residues" evidence="1">
    <location>
        <begin position="75"/>
        <end position="94"/>
    </location>
</feature>
<dbReference type="RefSeq" id="WP_331931840.1">
    <property type="nucleotide sequence ID" value="NZ_JBEPLU010000001.1"/>
</dbReference>
<name>A0ABV2EF87_9CAUL</name>
<dbReference type="Proteomes" id="UP001549110">
    <property type="component" value="Unassembled WGS sequence"/>
</dbReference>
<reference evidence="2 3" key="1">
    <citation type="submission" date="2024-06" db="EMBL/GenBank/DDBJ databases">
        <title>Genomic Encyclopedia of Type Strains, Phase IV (KMG-IV): sequencing the most valuable type-strain genomes for metagenomic binning, comparative biology and taxonomic classification.</title>
        <authorList>
            <person name="Goeker M."/>
        </authorList>
    </citation>
    <scope>NUCLEOTIDE SEQUENCE [LARGE SCALE GENOMIC DNA]</scope>
    <source>
        <strain evidence="2 3">DSM 17809</strain>
    </source>
</reference>
<sequence>MIKDQESFEAALQRVADLLEHPPAHGTREDEEFGQLLHEIELFQPTFLTAPPESDFAKLGKEAQILLKRATDFQAKRDDRERREKWTSFPEDGKGIGPTTGVR</sequence>
<keyword evidence="3" id="KW-1185">Reference proteome</keyword>
<accession>A0ABV2EF87</accession>
<proteinExistence type="predicted"/>
<evidence type="ECO:0000256" key="1">
    <source>
        <dbReference type="SAM" id="MobiDB-lite"/>
    </source>
</evidence>
<feature type="region of interest" description="Disordered" evidence="1">
    <location>
        <begin position="75"/>
        <end position="103"/>
    </location>
</feature>
<evidence type="ECO:0000313" key="3">
    <source>
        <dbReference type="Proteomes" id="UP001549110"/>
    </source>
</evidence>
<evidence type="ECO:0000313" key="2">
    <source>
        <dbReference type="EMBL" id="MET3525695.1"/>
    </source>
</evidence>
<gene>
    <name evidence="2" type="ORF">ABID41_000790</name>
</gene>
<organism evidence="2 3">
    <name type="scientific">Phenylobacterium koreense</name>
    <dbReference type="NCBI Taxonomy" id="266125"/>
    <lineage>
        <taxon>Bacteria</taxon>
        <taxon>Pseudomonadati</taxon>
        <taxon>Pseudomonadota</taxon>
        <taxon>Alphaproteobacteria</taxon>
        <taxon>Caulobacterales</taxon>
        <taxon>Caulobacteraceae</taxon>
        <taxon>Phenylobacterium</taxon>
    </lineage>
</organism>
<comment type="caution">
    <text evidence="2">The sequence shown here is derived from an EMBL/GenBank/DDBJ whole genome shotgun (WGS) entry which is preliminary data.</text>
</comment>
<dbReference type="EMBL" id="JBEPLU010000001">
    <property type="protein sequence ID" value="MET3525695.1"/>
    <property type="molecule type" value="Genomic_DNA"/>
</dbReference>
<protein>
    <submittedName>
        <fullName evidence="2">Uncharacterized protein</fullName>
    </submittedName>
</protein>